<dbReference type="PANTHER" id="PTHR45954:SF1">
    <property type="entry name" value="LD33695P"/>
    <property type="match status" value="1"/>
</dbReference>
<evidence type="ECO:0000256" key="8">
    <source>
        <dbReference type="ARBA" id="ARBA00022803"/>
    </source>
</evidence>
<dbReference type="RefSeq" id="XP_066918582.1">
    <property type="nucleotide sequence ID" value="XM_067062481.1"/>
</dbReference>
<comment type="similarity">
    <text evidence="3">Belongs to the GPSM family.</text>
</comment>
<evidence type="ECO:0000256" key="7">
    <source>
        <dbReference type="ARBA" id="ARBA00022737"/>
    </source>
</evidence>
<organism evidence="12 13">
    <name type="scientific">Clytia hemisphaerica</name>
    <dbReference type="NCBI Taxonomy" id="252671"/>
    <lineage>
        <taxon>Eukaryota</taxon>
        <taxon>Metazoa</taxon>
        <taxon>Cnidaria</taxon>
        <taxon>Hydrozoa</taxon>
        <taxon>Hydroidolina</taxon>
        <taxon>Leptothecata</taxon>
        <taxon>Obeliida</taxon>
        <taxon>Clytiidae</taxon>
        <taxon>Clytia</taxon>
    </lineage>
</organism>
<comment type="subcellular location">
    <subcellularLocation>
        <location evidence="1">Cell membrane</location>
    </subcellularLocation>
    <subcellularLocation>
        <location evidence="2">Cytoplasm</location>
    </subcellularLocation>
</comment>
<feature type="compositionally biased region" description="Basic residues" evidence="11">
    <location>
        <begin position="465"/>
        <end position="475"/>
    </location>
</feature>
<dbReference type="GO" id="GO:0005938">
    <property type="term" value="C:cell cortex"/>
    <property type="evidence" value="ECO:0007669"/>
    <property type="project" value="TreeGrafter"/>
</dbReference>
<dbReference type="PROSITE" id="PS50005">
    <property type="entry name" value="TPR"/>
    <property type="match status" value="2"/>
</dbReference>
<keyword evidence="8 10" id="KW-0802">TPR repeat</keyword>
<evidence type="ECO:0000256" key="3">
    <source>
        <dbReference type="ARBA" id="ARBA00006600"/>
    </source>
</evidence>
<dbReference type="PANTHER" id="PTHR45954">
    <property type="entry name" value="LD33695P"/>
    <property type="match status" value="1"/>
</dbReference>
<evidence type="ECO:0000256" key="5">
    <source>
        <dbReference type="ARBA" id="ARBA00022490"/>
    </source>
</evidence>
<dbReference type="AlphaFoldDB" id="A0A7M5UU18"/>
<dbReference type="SMART" id="SM00390">
    <property type="entry name" value="GoLoco"/>
    <property type="match status" value="4"/>
</dbReference>
<evidence type="ECO:0000256" key="10">
    <source>
        <dbReference type="PROSITE-ProRule" id="PRU00339"/>
    </source>
</evidence>
<dbReference type="GeneID" id="136805907"/>
<evidence type="ECO:0008006" key="14">
    <source>
        <dbReference type="Google" id="ProtNLM"/>
    </source>
</evidence>
<keyword evidence="9" id="KW-0472">Membrane</keyword>
<evidence type="ECO:0000256" key="4">
    <source>
        <dbReference type="ARBA" id="ARBA00022475"/>
    </source>
</evidence>
<protein>
    <recommendedName>
        <fullName evidence="14">G-protein-signaling modulator 2</fullName>
    </recommendedName>
</protein>
<dbReference type="GO" id="GO:0001965">
    <property type="term" value="F:G-protein alpha-subunit binding"/>
    <property type="evidence" value="ECO:0007669"/>
    <property type="project" value="TreeGrafter"/>
</dbReference>
<feature type="compositionally biased region" description="Polar residues" evidence="11">
    <location>
        <begin position="394"/>
        <end position="404"/>
    </location>
</feature>
<evidence type="ECO:0000313" key="12">
    <source>
        <dbReference type="EnsemblMetazoa" id="CLYHEMP004510.1"/>
    </source>
</evidence>
<dbReference type="InterPro" id="IPR019734">
    <property type="entry name" value="TPR_rpt"/>
</dbReference>
<dbReference type="Pfam" id="PF13176">
    <property type="entry name" value="TPR_7"/>
    <property type="match status" value="1"/>
</dbReference>
<dbReference type="Pfam" id="PF13424">
    <property type="entry name" value="TPR_12"/>
    <property type="match status" value="2"/>
</dbReference>
<dbReference type="GO" id="GO:0005886">
    <property type="term" value="C:plasma membrane"/>
    <property type="evidence" value="ECO:0007669"/>
    <property type="project" value="UniProtKB-SubCell"/>
</dbReference>
<feature type="repeat" description="TPR" evidence="10">
    <location>
        <begin position="231"/>
        <end position="264"/>
    </location>
</feature>
<dbReference type="Gene3D" id="1.25.40.10">
    <property type="entry name" value="Tetratricopeptide repeat domain"/>
    <property type="match status" value="3"/>
</dbReference>
<proteinExistence type="inferred from homology"/>
<accession>A0A7M5UU18</accession>
<dbReference type="OrthoDB" id="286233at2759"/>
<feature type="repeat" description="TPR" evidence="10">
    <location>
        <begin position="51"/>
        <end position="84"/>
    </location>
</feature>
<evidence type="ECO:0000256" key="2">
    <source>
        <dbReference type="ARBA" id="ARBA00004496"/>
    </source>
</evidence>
<dbReference type="PROSITE" id="PS50877">
    <property type="entry name" value="GOLOCO"/>
    <property type="match status" value="4"/>
</dbReference>
<evidence type="ECO:0000256" key="6">
    <source>
        <dbReference type="ARBA" id="ARBA00022553"/>
    </source>
</evidence>
<reference evidence="12" key="1">
    <citation type="submission" date="2021-01" db="UniProtKB">
        <authorList>
            <consortium name="EnsemblMetazoa"/>
        </authorList>
    </citation>
    <scope>IDENTIFICATION</scope>
</reference>
<evidence type="ECO:0000313" key="13">
    <source>
        <dbReference type="Proteomes" id="UP000594262"/>
    </source>
</evidence>
<dbReference type="InterPro" id="IPR011990">
    <property type="entry name" value="TPR-like_helical_dom_sf"/>
</dbReference>
<dbReference type="SUPFAM" id="SSF48452">
    <property type="entry name" value="TPR-like"/>
    <property type="match status" value="2"/>
</dbReference>
<evidence type="ECO:0000256" key="11">
    <source>
        <dbReference type="SAM" id="MobiDB-lite"/>
    </source>
</evidence>
<dbReference type="Pfam" id="PF02188">
    <property type="entry name" value="GoLoco"/>
    <property type="match status" value="4"/>
</dbReference>
<dbReference type="EnsemblMetazoa" id="CLYHEMT004510.1">
    <property type="protein sequence ID" value="CLYHEMP004510.1"/>
    <property type="gene ID" value="CLYHEMG004510"/>
</dbReference>
<feature type="compositionally biased region" description="Basic and acidic residues" evidence="11">
    <location>
        <begin position="476"/>
        <end position="485"/>
    </location>
</feature>
<feature type="region of interest" description="Disordered" evidence="11">
    <location>
        <begin position="375"/>
        <end position="485"/>
    </location>
</feature>
<dbReference type="FunFam" id="1.25.40.10:FF:000043">
    <property type="entry name" value="G-protein-signaling modulator 2 isoform X1"/>
    <property type="match status" value="1"/>
</dbReference>
<dbReference type="SMART" id="SM00028">
    <property type="entry name" value="TPR"/>
    <property type="match status" value="8"/>
</dbReference>
<keyword evidence="13" id="KW-1185">Reference proteome</keyword>
<feature type="compositionally biased region" description="Basic and acidic residues" evidence="11">
    <location>
        <begin position="435"/>
        <end position="445"/>
    </location>
</feature>
<sequence length="598" mass="67101">MAASLSAQDVKSCMDLALKGEQLCKNGDCRSGVQYFEAAIQVGTEDLKTLSAVYSQLGNAYFYLQEYEKALEFHKHDLTLARTLGDKLGEAKASGNLGNTLKVLGKFDEAIFCCTRHLDTSRDLKDKIGEARALYNLGNVYHAKGKHLGRSRHRDPGDFPFEVQQALSRAVEFYEANLILVHELNDRAAEGRAYGNLGNTHYLLGNFEKAVQYHEERLLIAREFNDKAAERRAFSNLGNAHVFLGEFEIAVEYYKKTRDLAKELNDKAIEAQACYSLGNTYTLLKKYSSAVEYHKEHLSFAQELEDRVGEGRAYWSLGNALTAIGQHKEALSFAMQHLLISKEVGDRTGELTAEMNISDLRAVLGVDRSAEASNAMSSGEVQKLFGSRPGNVPVTDSNDITLNVNGHKRRNSYEGRGDGPGEDFLDMLLKSQGSRLDDQRVDFPKQRVSSTNGTRPSKTKSSTKNSKKNSSKKQSAKPEHSKEGFMDLVARLQGDRMDEQRCSLPELPGLVTEAKKKLIENQKQQQQQKPNQEVPDDAFLDMLMRCQASRINDQRVEFPPIPRGPTVPDEDFFNLIARLQSKRIDTQRVSFDTRKYSC</sequence>
<dbReference type="Proteomes" id="UP000594262">
    <property type="component" value="Unplaced"/>
</dbReference>
<dbReference type="GO" id="GO:0005092">
    <property type="term" value="F:GDP-dissociation inhibitor activity"/>
    <property type="evidence" value="ECO:0007669"/>
    <property type="project" value="TreeGrafter"/>
</dbReference>
<dbReference type="GO" id="GO:0000132">
    <property type="term" value="P:establishment of mitotic spindle orientation"/>
    <property type="evidence" value="ECO:0007669"/>
    <property type="project" value="TreeGrafter"/>
</dbReference>
<evidence type="ECO:0000256" key="1">
    <source>
        <dbReference type="ARBA" id="ARBA00004236"/>
    </source>
</evidence>
<dbReference type="InterPro" id="IPR052386">
    <property type="entry name" value="GPSM"/>
</dbReference>
<keyword evidence="6" id="KW-0597">Phosphoprotein</keyword>
<keyword evidence="7" id="KW-0677">Repeat</keyword>
<name>A0A7M5UU18_9CNID</name>
<keyword evidence="5" id="KW-0963">Cytoplasm</keyword>
<evidence type="ECO:0000256" key="9">
    <source>
        <dbReference type="ARBA" id="ARBA00023136"/>
    </source>
</evidence>
<dbReference type="InterPro" id="IPR003109">
    <property type="entry name" value="GoLoco_motif"/>
</dbReference>
<feature type="compositionally biased region" description="Polar residues" evidence="11">
    <location>
        <begin position="447"/>
        <end position="456"/>
    </location>
</feature>
<keyword evidence="4" id="KW-1003">Cell membrane</keyword>